<evidence type="ECO:0000313" key="3">
    <source>
        <dbReference type="EMBL" id="GBP92561.1"/>
    </source>
</evidence>
<feature type="region of interest" description="Disordered" evidence="1">
    <location>
        <begin position="1"/>
        <end position="34"/>
    </location>
</feature>
<name>A0A4C1ZUK5_EUMVA</name>
<feature type="transmembrane region" description="Helical" evidence="2">
    <location>
        <begin position="112"/>
        <end position="133"/>
    </location>
</feature>
<dbReference type="Proteomes" id="UP000299102">
    <property type="component" value="Unassembled WGS sequence"/>
</dbReference>
<protein>
    <submittedName>
        <fullName evidence="3">Uncharacterized protein</fullName>
    </submittedName>
</protein>
<evidence type="ECO:0000256" key="2">
    <source>
        <dbReference type="SAM" id="Phobius"/>
    </source>
</evidence>
<reference evidence="3 4" key="1">
    <citation type="journal article" date="2019" name="Commun. Biol.">
        <title>The bagworm genome reveals a unique fibroin gene that provides high tensile strength.</title>
        <authorList>
            <person name="Kono N."/>
            <person name="Nakamura H."/>
            <person name="Ohtoshi R."/>
            <person name="Tomita M."/>
            <person name="Numata K."/>
            <person name="Arakawa K."/>
        </authorList>
    </citation>
    <scope>NUCLEOTIDE SEQUENCE [LARGE SCALE GENOMIC DNA]</scope>
</reference>
<keyword evidence="2" id="KW-0472">Membrane</keyword>
<sequence>MTHYGTNAKATRRESLPETKIHISGTKSRRHTHGPADVYTVHEGYGGEVKKPLPNKSYEYDNPAYVGSCGAVNQVPRVIPPTGLVSGDSVDDRQVVHEQYWACARWPKPQKLLALMVGMLLGTVLGLAITLGLRGAGADTPMGDLIRTH</sequence>
<keyword evidence="2" id="KW-1133">Transmembrane helix</keyword>
<gene>
    <name evidence="3" type="ORF">EVAR_56658_1</name>
</gene>
<evidence type="ECO:0000313" key="4">
    <source>
        <dbReference type="Proteomes" id="UP000299102"/>
    </source>
</evidence>
<organism evidence="3 4">
    <name type="scientific">Eumeta variegata</name>
    <name type="common">Bagworm moth</name>
    <name type="synonym">Eumeta japonica</name>
    <dbReference type="NCBI Taxonomy" id="151549"/>
    <lineage>
        <taxon>Eukaryota</taxon>
        <taxon>Metazoa</taxon>
        <taxon>Ecdysozoa</taxon>
        <taxon>Arthropoda</taxon>
        <taxon>Hexapoda</taxon>
        <taxon>Insecta</taxon>
        <taxon>Pterygota</taxon>
        <taxon>Neoptera</taxon>
        <taxon>Endopterygota</taxon>
        <taxon>Lepidoptera</taxon>
        <taxon>Glossata</taxon>
        <taxon>Ditrysia</taxon>
        <taxon>Tineoidea</taxon>
        <taxon>Psychidae</taxon>
        <taxon>Oiketicinae</taxon>
        <taxon>Eumeta</taxon>
    </lineage>
</organism>
<proteinExistence type="predicted"/>
<accession>A0A4C1ZUK5</accession>
<keyword evidence="2" id="KW-0812">Transmembrane</keyword>
<keyword evidence="4" id="KW-1185">Reference proteome</keyword>
<dbReference type="EMBL" id="BGZK01002285">
    <property type="protein sequence ID" value="GBP92561.1"/>
    <property type="molecule type" value="Genomic_DNA"/>
</dbReference>
<evidence type="ECO:0000256" key="1">
    <source>
        <dbReference type="SAM" id="MobiDB-lite"/>
    </source>
</evidence>
<feature type="compositionally biased region" description="Basic and acidic residues" evidence="1">
    <location>
        <begin position="11"/>
        <end position="21"/>
    </location>
</feature>
<dbReference type="AlphaFoldDB" id="A0A4C1ZUK5"/>
<comment type="caution">
    <text evidence="3">The sequence shown here is derived from an EMBL/GenBank/DDBJ whole genome shotgun (WGS) entry which is preliminary data.</text>
</comment>